<dbReference type="RefSeq" id="XP_018034137.1">
    <property type="nucleotide sequence ID" value="XM_018176673.1"/>
</dbReference>
<dbReference type="GeneID" id="28760159"/>
<dbReference type="CDD" id="cd07564">
    <property type="entry name" value="nitrilases_CHs"/>
    <property type="match status" value="1"/>
</dbReference>
<comment type="similarity">
    <text evidence="1">Belongs to the carbon-nitrogen hydrolase superfamily. Nitrilase family.</text>
</comment>
<dbReference type="GO" id="GO:0003824">
    <property type="term" value="F:catalytic activity"/>
    <property type="evidence" value="ECO:0007669"/>
    <property type="project" value="InterPro"/>
</dbReference>
<dbReference type="Pfam" id="PF00795">
    <property type="entry name" value="CN_hydrolase"/>
    <property type="match status" value="1"/>
</dbReference>
<dbReference type="Gene3D" id="3.60.110.10">
    <property type="entry name" value="Carbon-nitrogen hydrolase"/>
    <property type="match status" value="1"/>
</dbReference>
<dbReference type="AlphaFoldDB" id="A0A177CA97"/>
<name>A0A177CA97_9PLEO</name>
<dbReference type="Proteomes" id="UP000077069">
    <property type="component" value="Unassembled WGS sequence"/>
</dbReference>
<feature type="domain" description="CN hydrolase" evidence="2">
    <location>
        <begin position="5"/>
        <end position="309"/>
    </location>
</feature>
<dbReference type="InParanoid" id="A0A177CA97"/>
<dbReference type="STRING" id="1460663.A0A177CA97"/>
<dbReference type="EMBL" id="KV441554">
    <property type="protein sequence ID" value="OAG03772.1"/>
    <property type="molecule type" value="Genomic_DNA"/>
</dbReference>
<evidence type="ECO:0000259" key="2">
    <source>
        <dbReference type="PROSITE" id="PS50263"/>
    </source>
</evidence>
<keyword evidence="4" id="KW-1185">Reference proteome</keyword>
<dbReference type="PANTHER" id="PTHR46044">
    <property type="entry name" value="NITRILASE"/>
    <property type="match status" value="1"/>
</dbReference>
<gene>
    <name evidence="3" type="ORF">CC84DRAFT_1149426</name>
</gene>
<dbReference type="SUPFAM" id="SSF56317">
    <property type="entry name" value="Carbon-nitrogen hydrolase"/>
    <property type="match status" value="1"/>
</dbReference>
<organism evidence="3 4">
    <name type="scientific">Paraphaeosphaeria sporulosa</name>
    <dbReference type="NCBI Taxonomy" id="1460663"/>
    <lineage>
        <taxon>Eukaryota</taxon>
        <taxon>Fungi</taxon>
        <taxon>Dikarya</taxon>
        <taxon>Ascomycota</taxon>
        <taxon>Pezizomycotina</taxon>
        <taxon>Dothideomycetes</taxon>
        <taxon>Pleosporomycetidae</taxon>
        <taxon>Pleosporales</taxon>
        <taxon>Massarineae</taxon>
        <taxon>Didymosphaeriaceae</taxon>
        <taxon>Paraphaeosphaeria</taxon>
    </lineage>
</organism>
<evidence type="ECO:0000313" key="3">
    <source>
        <dbReference type="EMBL" id="OAG03772.1"/>
    </source>
</evidence>
<sequence>MTGTIRVAACHVAAKFLSARETTQKALSLIQRASLNDANLVVFPETYIPAFPIWSALRPPTQNHALFQKMAAESVYADGDEVRAIRAAARKSQTYVSIGISEKVHYSVGCLFNSNLLVGPDGAVLNHHRKLVPTFFEKLTWAPGDGHGLRVTETPFGKIGVLICGENTNPLARYALMAQGEQLHISTWPAVWPTRVDTIGNEGTNKGKNYDNVTANRTRAAAHCFEAKAFGVLCSGLLDEPAIDLVASGAPDPETIKKVLKDAQGGATMFLDPTGAPLIGFTVNETTGEKQDTDILQKEEGILYADLDLSKCVEGKQFHDVVGGYQRHDVFELNVTRDRQKPIRFRGLAPDLTAK</sequence>
<reference evidence="3 4" key="1">
    <citation type="submission" date="2016-05" db="EMBL/GenBank/DDBJ databases">
        <title>Comparative analysis of secretome profiles of manganese(II)-oxidizing ascomycete fungi.</title>
        <authorList>
            <consortium name="DOE Joint Genome Institute"/>
            <person name="Zeiner C.A."/>
            <person name="Purvine S.O."/>
            <person name="Zink E.M."/>
            <person name="Wu S."/>
            <person name="Pasa-Tolic L."/>
            <person name="Chaput D.L."/>
            <person name="Haridas S."/>
            <person name="Grigoriev I.V."/>
            <person name="Santelli C.M."/>
            <person name="Hansel C.M."/>
        </authorList>
    </citation>
    <scope>NUCLEOTIDE SEQUENCE [LARGE SCALE GENOMIC DNA]</scope>
    <source>
        <strain evidence="3 4">AP3s5-JAC2a</strain>
    </source>
</reference>
<dbReference type="InterPro" id="IPR036526">
    <property type="entry name" value="C-N_Hydrolase_sf"/>
</dbReference>
<dbReference type="PANTHER" id="PTHR46044:SF2">
    <property type="entry name" value="CN HYDROLASE DOMAIN-CONTAINING PROTEIN"/>
    <property type="match status" value="1"/>
</dbReference>
<protein>
    <submittedName>
        <fullName evidence="3">Nitrilase</fullName>
    </submittedName>
</protein>
<evidence type="ECO:0000256" key="1">
    <source>
        <dbReference type="ARBA" id="ARBA00008129"/>
    </source>
</evidence>
<dbReference type="InterPro" id="IPR044149">
    <property type="entry name" value="Nitrilases_CHs"/>
</dbReference>
<dbReference type="InterPro" id="IPR003010">
    <property type="entry name" value="C-N_Hydrolase"/>
</dbReference>
<evidence type="ECO:0000313" key="4">
    <source>
        <dbReference type="Proteomes" id="UP000077069"/>
    </source>
</evidence>
<dbReference type="PROSITE" id="PS50263">
    <property type="entry name" value="CN_HYDROLASE"/>
    <property type="match status" value="1"/>
</dbReference>
<dbReference type="OrthoDB" id="10250282at2759"/>
<dbReference type="FunCoup" id="A0A177CA97">
    <property type="interactions" value="726"/>
</dbReference>
<proteinExistence type="inferred from homology"/>
<accession>A0A177CA97</accession>